<dbReference type="InterPro" id="IPR014877">
    <property type="entry name" value="XPO1_C_dom"/>
</dbReference>
<dbReference type="Pfam" id="PF03810">
    <property type="entry name" value="IBN_N"/>
    <property type="match status" value="1"/>
</dbReference>
<accession>A0A0A1U8N7</accession>
<dbReference type="Proteomes" id="UP000014680">
    <property type="component" value="Unassembled WGS sequence"/>
</dbReference>
<keyword evidence="5" id="KW-0539">Nucleus</keyword>
<dbReference type="VEuPathDB" id="AmoebaDB:EIN_152870"/>
<dbReference type="KEGG" id="eiv:EIN_152870"/>
<dbReference type="InterPro" id="IPR016024">
    <property type="entry name" value="ARM-type_fold"/>
</dbReference>
<dbReference type="InterPro" id="IPR001494">
    <property type="entry name" value="Importin-beta_N"/>
</dbReference>
<keyword evidence="8" id="KW-1185">Reference proteome</keyword>
<dbReference type="InterPro" id="IPR045065">
    <property type="entry name" value="XPO1/5"/>
</dbReference>
<dbReference type="GO" id="GO:0005737">
    <property type="term" value="C:cytoplasm"/>
    <property type="evidence" value="ECO:0007669"/>
    <property type="project" value="TreeGrafter"/>
</dbReference>
<dbReference type="Pfam" id="PF08767">
    <property type="entry name" value="CRM1_C"/>
    <property type="match status" value="1"/>
</dbReference>
<evidence type="ECO:0000256" key="2">
    <source>
        <dbReference type="ARBA" id="ARBA00009466"/>
    </source>
</evidence>
<evidence type="ECO:0000313" key="8">
    <source>
        <dbReference type="Proteomes" id="UP000014680"/>
    </source>
</evidence>
<dbReference type="GO" id="GO:0000056">
    <property type="term" value="P:ribosomal small subunit export from nucleus"/>
    <property type="evidence" value="ECO:0007669"/>
    <property type="project" value="TreeGrafter"/>
</dbReference>
<evidence type="ECO:0000256" key="1">
    <source>
        <dbReference type="ARBA" id="ARBA00004123"/>
    </source>
</evidence>
<dbReference type="InterPro" id="IPR011989">
    <property type="entry name" value="ARM-like"/>
</dbReference>
<dbReference type="GeneID" id="14890199"/>
<dbReference type="PROSITE" id="PS50166">
    <property type="entry name" value="IMPORTIN_B_NT"/>
    <property type="match status" value="1"/>
</dbReference>
<dbReference type="Pfam" id="PF08389">
    <property type="entry name" value="Xpo1"/>
    <property type="match status" value="1"/>
</dbReference>
<dbReference type="PANTHER" id="PTHR11223">
    <property type="entry name" value="EXPORTIN 1/5"/>
    <property type="match status" value="1"/>
</dbReference>
<keyword evidence="3" id="KW-0813">Transport</keyword>
<dbReference type="OMA" id="WAFKHNN"/>
<reference evidence="7 8" key="1">
    <citation type="submission" date="2012-10" db="EMBL/GenBank/DDBJ databases">
        <authorList>
            <person name="Zafar N."/>
            <person name="Inman J."/>
            <person name="Hall N."/>
            <person name="Lorenzi H."/>
            <person name="Caler E."/>
        </authorList>
    </citation>
    <scope>NUCLEOTIDE SEQUENCE [LARGE SCALE GENOMIC DNA]</scope>
    <source>
        <strain evidence="7 8">IP1</strain>
    </source>
</reference>
<organism evidence="7 8">
    <name type="scientific">Entamoeba invadens IP1</name>
    <dbReference type="NCBI Taxonomy" id="370355"/>
    <lineage>
        <taxon>Eukaryota</taxon>
        <taxon>Amoebozoa</taxon>
        <taxon>Evosea</taxon>
        <taxon>Archamoebae</taxon>
        <taxon>Mastigamoebida</taxon>
        <taxon>Entamoebidae</taxon>
        <taxon>Entamoeba</taxon>
    </lineage>
</organism>
<gene>
    <name evidence="7" type="ORF">EIN_152870</name>
</gene>
<proteinExistence type="inferred from homology"/>
<name>A0A0A1U8N7_ENTIV</name>
<evidence type="ECO:0000256" key="3">
    <source>
        <dbReference type="ARBA" id="ARBA00022448"/>
    </source>
</evidence>
<keyword evidence="4" id="KW-0653">Protein transport</keyword>
<evidence type="ECO:0000259" key="6">
    <source>
        <dbReference type="PROSITE" id="PS50166"/>
    </source>
</evidence>
<comment type="subcellular location">
    <subcellularLocation>
        <location evidence="1">Nucleus</location>
    </subcellularLocation>
</comment>
<protein>
    <submittedName>
        <fullName evidence="7">Chromosome region maintenance protein, putative</fullName>
    </submittedName>
</protein>
<dbReference type="Gene3D" id="1.25.10.10">
    <property type="entry name" value="Leucine-rich Repeat Variant"/>
    <property type="match status" value="1"/>
</dbReference>
<dbReference type="PANTHER" id="PTHR11223:SF2">
    <property type="entry name" value="EXPORTIN-1"/>
    <property type="match status" value="1"/>
</dbReference>
<evidence type="ECO:0000313" key="7">
    <source>
        <dbReference type="EMBL" id="ELP91290.1"/>
    </source>
</evidence>
<dbReference type="RefSeq" id="XP_004258061.1">
    <property type="nucleotide sequence ID" value="XM_004258013.1"/>
</dbReference>
<sequence length="943" mass="106292">MENILNPTITFDVSLLEKVIQTANSTTDLQLMSRAQTILTQFLTQPNSYQKVPTILSLSSETNTRLFALQVMSSAIHNQWNTFTPQIIEAIKQFVLNMINQLSSDAAIPKVVLNKADTLLVELIKHLWPSYYPSFIDEVISTAQLNELSCNNSLSILSILAEDIYSEKLQTQHIFELKNTLDLNLPTITKFFLTVLTTSTNEQMLIACLKSLQTYIGVMTFQSFSTTGLAEALLVLLQKVNTESQLFISTLSVFVEISQMKVPPSPLPLLVSFTNIILEKIGSLQSFLTTPQRKMAFRLLTITVAQFLSNVQITRMNGEAINAIQSLVIFSDNCDGDAFFACSEAFLQILKNFEVDPMIPQREVIAQNILKVILCKMPAPREMLMVEENGVVVRRKVESINDVLETILKDSLSLLIKLVPSIGEFMLKCLYEETVIHRVLKICYSISAISSQLLPSIESSVFSKCVEILILKIGKGSTKSERVLLTGGLLVVISSYQKLLMNTPVFLHVVINKISEFMRDESQMVRVMAVNTFRVLCITCGATLLQNDILEAFNNSLKVDSVLGCLDRNERDCLFECFGIIIGLSRAELCEEFISRVFGRSHQIICEYQNTESDEMWRNERGLREAISDLKALLRTSQGAMMRYMNQIIAGVLAMYQNGMRRMFYTLEKGLSIGNMVVVLSDIIEVITMYLMGLDRIELKTSIHLLGGVIIPLFVKTPKLYRPASVVWLYANVMEKLGSEITDEVGNFYGQINSSCLEIIRDDMSSNPDIRRAYFKFLEIASKTVSSSFAVTSKSDFDLTVDIACWGIRHLDKEVYMCGLNIILNLLYIGFMNQNIAVMALFKDKVAEITNSVICANLDLCHTNNFDDMVEVLRRLVVVNENATKGVVVSYFNENFGIEQNQLLPYLNNVWAKKGVADQFKAGWLEMLVSTNEFKVHELKKTE</sequence>
<dbReference type="AlphaFoldDB" id="A0A0A1U8N7"/>
<evidence type="ECO:0000256" key="5">
    <source>
        <dbReference type="ARBA" id="ARBA00023242"/>
    </source>
</evidence>
<comment type="similarity">
    <text evidence="2">Belongs to the exportin family.</text>
</comment>
<evidence type="ECO:0000256" key="4">
    <source>
        <dbReference type="ARBA" id="ARBA00022927"/>
    </source>
</evidence>
<dbReference type="EMBL" id="KB206474">
    <property type="protein sequence ID" value="ELP91290.1"/>
    <property type="molecule type" value="Genomic_DNA"/>
</dbReference>
<dbReference type="GO" id="GO:0005634">
    <property type="term" value="C:nucleus"/>
    <property type="evidence" value="ECO:0007669"/>
    <property type="project" value="UniProtKB-SubCell"/>
</dbReference>
<dbReference type="OrthoDB" id="27218at2759"/>
<dbReference type="GO" id="GO:0006611">
    <property type="term" value="P:protein export from nucleus"/>
    <property type="evidence" value="ECO:0007669"/>
    <property type="project" value="InterPro"/>
</dbReference>
<dbReference type="GO" id="GO:0005049">
    <property type="term" value="F:nuclear export signal receptor activity"/>
    <property type="evidence" value="ECO:0007669"/>
    <property type="project" value="InterPro"/>
</dbReference>
<dbReference type="SUPFAM" id="SSF48371">
    <property type="entry name" value="ARM repeat"/>
    <property type="match status" value="1"/>
</dbReference>
<dbReference type="SMART" id="SM00913">
    <property type="entry name" value="IBN_N"/>
    <property type="match status" value="1"/>
</dbReference>
<dbReference type="GO" id="GO:0000055">
    <property type="term" value="P:ribosomal large subunit export from nucleus"/>
    <property type="evidence" value="ECO:0007669"/>
    <property type="project" value="TreeGrafter"/>
</dbReference>
<dbReference type="InterPro" id="IPR013598">
    <property type="entry name" value="Exportin-1/Importin-b-like"/>
</dbReference>
<feature type="domain" description="Importin N-terminal" evidence="6">
    <location>
        <begin position="35"/>
        <end position="101"/>
    </location>
</feature>
<dbReference type="GO" id="GO:0031267">
    <property type="term" value="F:small GTPase binding"/>
    <property type="evidence" value="ECO:0007669"/>
    <property type="project" value="InterPro"/>
</dbReference>